<evidence type="ECO:0000313" key="2">
    <source>
        <dbReference type="EMBL" id="OOP67951.1"/>
    </source>
</evidence>
<comment type="caution">
    <text evidence="2">The sequence shown here is derived from an EMBL/GenBank/DDBJ whole genome shotgun (WGS) entry which is preliminary data.</text>
</comment>
<protein>
    <recommendedName>
        <fullName evidence="1">DUF3870 domain-containing protein</fullName>
    </recommendedName>
</protein>
<reference evidence="2 3" key="1">
    <citation type="submission" date="2017-01" db="EMBL/GenBank/DDBJ databases">
        <title>Draft genome sequence of Bacillus oleronius.</title>
        <authorList>
            <person name="Allam M."/>
        </authorList>
    </citation>
    <scope>NUCLEOTIDE SEQUENCE [LARGE SCALE GENOMIC DNA]</scope>
    <source>
        <strain evidence="2 3">DSM 9356</strain>
    </source>
</reference>
<keyword evidence="3" id="KW-1185">Reference proteome</keyword>
<sequence length="106" mass="12135">MYNENTIFIIGDAKASQNNPITKKFNQFFLAFVVDRTDGKIIDVECSATVNLTIRFIQSIFINRFMDDPIIVEDINQRYFGASQKALIVAYQDALKKYQTITALSK</sequence>
<gene>
    <name evidence="2" type="ORF">BWZ43_13210</name>
</gene>
<evidence type="ECO:0000259" key="1">
    <source>
        <dbReference type="Pfam" id="PF12986"/>
    </source>
</evidence>
<dbReference type="RefSeq" id="WP_071976432.1">
    <property type="nucleotide sequence ID" value="NZ_CP065424.1"/>
</dbReference>
<proteinExistence type="predicted"/>
<dbReference type="AlphaFoldDB" id="A0A8E2IDK0"/>
<dbReference type="EMBL" id="MTLA01000145">
    <property type="protein sequence ID" value="OOP67951.1"/>
    <property type="molecule type" value="Genomic_DNA"/>
</dbReference>
<name>A0A8E2IDK0_9BACI</name>
<dbReference type="InterPro" id="IPR024617">
    <property type="entry name" value="DUF3870"/>
</dbReference>
<organism evidence="2 3">
    <name type="scientific">Heyndrickxia oleronia</name>
    <dbReference type="NCBI Taxonomy" id="38875"/>
    <lineage>
        <taxon>Bacteria</taxon>
        <taxon>Bacillati</taxon>
        <taxon>Bacillota</taxon>
        <taxon>Bacilli</taxon>
        <taxon>Bacillales</taxon>
        <taxon>Bacillaceae</taxon>
        <taxon>Heyndrickxia</taxon>
    </lineage>
</organism>
<accession>A0A8E2IDK0</accession>
<evidence type="ECO:0000313" key="3">
    <source>
        <dbReference type="Proteomes" id="UP000189761"/>
    </source>
</evidence>
<dbReference type="Proteomes" id="UP000189761">
    <property type="component" value="Unassembled WGS sequence"/>
</dbReference>
<feature type="domain" description="DUF3870" evidence="1">
    <location>
        <begin position="8"/>
        <end position="99"/>
    </location>
</feature>
<dbReference type="Pfam" id="PF12986">
    <property type="entry name" value="DUF3870"/>
    <property type="match status" value="1"/>
</dbReference>